<comment type="caution">
    <text evidence="1">The sequence shown here is derived from an EMBL/GenBank/DDBJ whole genome shotgun (WGS) entry which is preliminary data.</text>
</comment>
<keyword evidence="2" id="KW-1185">Reference proteome</keyword>
<dbReference type="AlphaFoldDB" id="A0ABD0J6S4"/>
<reference evidence="1 2" key="1">
    <citation type="journal article" date="2023" name="Sci. Data">
        <title>Genome assembly of the Korean intertidal mud-creeper Batillaria attramentaria.</title>
        <authorList>
            <person name="Patra A.K."/>
            <person name="Ho P.T."/>
            <person name="Jun S."/>
            <person name="Lee S.J."/>
            <person name="Kim Y."/>
            <person name="Won Y.J."/>
        </authorList>
    </citation>
    <scope>NUCLEOTIDE SEQUENCE [LARGE SCALE GENOMIC DNA]</scope>
    <source>
        <strain evidence="1">Wonlab-2016</strain>
    </source>
</reference>
<evidence type="ECO:0000313" key="2">
    <source>
        <dbReference type="Proteomes" id="UP001519460"/>
    </source>
</evidence>
<dbReference type="Proteomes" id="UP001519460">
    <property type="component" value="Unassembled WGS sequence"/>
</dbReference>
<name>A0ABD0J6S4_9CAEN</name>
<organism evidence="1 2">
    <name type="scientific">Batillaria attramentaria</name>
    <dbReference type="NCBI Taxonomy" id="370345"/>
    <lineage>
        <taxon>Eukaryota</taxon>
        <taxon>Metazoa</taxon>
        <taxon>Spiralia</taxon>
        <taxon>Lophotrochozoa</taxon>
        <taxon>Mollusca</taxon>
        <taxon>Gastropoda</taxon>
        <taxon>Caenogastropoda</taxon>
        <taxon>Sorbeoconcha</taxon>
        <taxon>Cerithioidea</taxon>
        <taxon>Batillariidae</taxon>
        <taxon>Batillaria</taxon>
    </lineage>
</organism>
<proteinExistence type="predicted"/>
<sequence>METGGCELPDHTNQTRATYPTIHTPHNTGVCHWVSMETRLEAEVNQSQHRWRRYRDLSVPTWLRFRRSSSYVMTTTLNWHSNGMGANQCLTNYKPSTRLY</sequence>
<evidence type="ECO:0000313" key="1">
    <source>
        <dbReference type="EMBL" id="KAK7463304.1"/>
    </source>
</evidence>
<protein>
    <submittedName>
        <fullName evidence="1">Uncharacterized protein</fullName>
    </submittedName>
</protein>
<gene>
    <name evidence="1" type="ORF">BaRGS_00038105</name>
</gene>
<accession>A0ABD0J6S4</accession>
<dbReference type="EMBL" id="JACVVK020000600">
    <property type="protein sequence ID" value="KAK7463304.1"/>
    <property type="molecule type" value="Genomic_DNA"/>
</dbReference>